<dbReference type="GO" id="GO:0016987">
    <property type="term" value="F:sigma factor activity"/>
    <property type="evidence" value="ECO:0007669"/>
    <property type="project" value="UniProtKB-KW"/>
</dbReference>
<feature type="domain" description="RNA polymerase sigma-70 region 2" evidence="5">
    <location>
        <begin position="276"/>
        <end position="343"/>
    </location>
</feature>
<dbReference type="NCBIfam" id="TIGR02937">
    <property type="entry name" value="sigma70-ECF"/>
    <property type="match status" value="1"/>
</dbReference>
<dbReference type="Gene3D" id="1.10.10.10">
    <property type="entry name" value="Winged helix-like DNA-binding domain superfamily/Winged helix DNA-binding domain"/>
    <property type="match status" value="1"/>
</dbReference>
<dbReference type="InterPro" id="IPR036388">
    <property type="entry name" value="WH-like_DNA-bd_sf"/>
</dbReference>
<dbReference type="CDD" id="cd06171">
    <property type="entry name" value="Sigma70_r4"/>
    <property type="match status" value="1"/>
</dbReference>
<dbReference type="PANTHER" id="PTHR43133">
    <property type="entry name" value="RNA POLYMERASE ECF-TYPE SIGMA FACTO"/>
    <property type="match status" value="1"/>
</dbReference>
<evidence type="ECO:0000256" key="2">
    <source>
        <dbReference type="ARBA" id="ARBA00023015"/>
    </source>
</evidence>
<dbReference type="InterPro" id="IPR039425">
    <property type="entry name" value="RNA_pol_sigma-70-like"/>
</dbReference>
<dbReference type="AlphaFoldDB" id="A0A1X7EHR0"/>
<dbReference type="InterPro" id="IPR000014">
    <property type="entry name" value="PAS"/>
</dbReference>
<keyword evidence="4" id="KW-0804">Transcription</keyword>
<dbReference type="InterPro" id="IPR013324">
    <property type="entry name" value="RNA_pol_sigma_r3/r4-like"/>
</dbReference>
<dbReference type="InterPro" id="IPR013656">
    <property type="entry name" value="PAS_4"/>
</dbReference>
<evidence type="ECO:0000256" key="1">
    <source>
        <dbReference type="ARBA" id="ARBA00010641"/>
    </source>
</evidence>
<dbReference type="InterPro" id="IPR007627">
    <property type="entry name" value="RNA_pol_sigma70_r2"/>
</dbReference>
<dbReference type="Gene3D" id="3.30.450.20">
    <property type="entry name" value="PAS domain"/>
    <property type="match status" value="1"/>
</dbReference>
<dbReference type="InterPro" id="IPR013325">
    <property type="entry name" value="RNA_pol_sigma_r2"/>
</dbReference>
<name>A0A1X7EHR0_TRICW</name>
<evidence type="ECO:0000259" key="5">
    <source>
        <dbReference type="Pfam" id="PF04542"/>
    </source>
</evidence>
<evidence type="ECO:0000259" key="7">
    <source>
        <dbReference type="Pfam" id="PF08448"/>
    </source>
</evidence>
<keyword evidence="3" id="KW-0731">Sigma factor</keyword>
<dbReference type="PANTHER" id="PTHR43133:SF32">
    <property type="entry name" value="BLR3042 PROTEIN"/>
    <property type="match status" value="1"/>
</dbReference>
<dbReference type="Pfam" id="PF04542">
    <property type="entry name" value="Sigma70_r2"/>
    <property type="match status" value="1"/>
</dbReference>
<dbReference type="Proteomes" id="UP000192911">
    <property type="component" value="Unassembled WGS sequence"/>
</dbReference>
<dbReference type="InterPro" id="IPR014284">
    <property type="entry name" value="RNA_pol_sigma-70_dom"/>
</dbReference>
<evidence type="ECO:0000259" key="6">
    <source>
        <dbReference type="Pfam" id="PF08281"/>
    </source>
</evidence>
<dbReference type="InterPro" id="IPR013249">
    <property type="entry name" value="RNA_pol_sigma70_r4_t2"/>
</dbReference>
<dbReference type="GO" id="GO:0006352">
    <property type="term" value="P:DNA-templated transcription initiation"/>
    <property type="evidence" value="ECO:0007669"/>
    <property type="project" value="InterPro"/>
</dbReference>
<evidence type="ECO:0000256" key="3">
    <source>
        <dbReference type="ARBA" id="ARBA00023082"/>
    </source>
</evidence>
<sequence length="429" mass="47916">MPPTMGRHGAEALKPPQQLAAATPAVVFVDCADADAAAELRRFRAIHGAEHYAVAVLREFSAKRFIELIGDGANDGASHDELANPGPIIERARAQTSLLALARNGATDFRGLQGHTDGMSQPVFFKDANGAYAGCNRVFERFLGIDRGSVVGQTVFDVAPFELALVYHKADIDLLSQGGMQNYTTHVRNGDGNLRLVRFYKGIVHDGNGRVAGVVGAIHDIDNPSSFDAARIEIDEITHYVSNDAGRRGRFPSSADEDRRLLDRVIARDPSALARLYQAYRRRLARFLGRFTWKAELIDEVINDTFLIVWRRAHEFRGEASISTWIISIAYRTALHALRDERRWDFEPLERVDTIVQYWHDHELPDLLSKALDLLPEEHRLVMTLAYVLGHSIDEIAQITRTPVTTVKARLHRAKGKLRQTLAQFGLGK</sequence>
<organism evidence="8 9">
    <name type="scientific">Trinickia caryophylli</name>
    <name type="common">Paraburkholderia caryophylli</name>
    <dbReference type="NCBI Taxonomy" id="28094"/>
    <lineage>
        <taxon>Bacteria</taxon>
        <taxon>Pseudomonadati</taxon>
        <taxon>Pseudomonadota</taxon>
        <taxon>Betaproteobacteria</taxon>
        <taxon>Burkholderiales</taxon>
        <taxon>Burkholderiaceae</taxon>
        <taxon>Trinickia</taxon>
    </lineage>
</organism>
<evidence type="ECO:0000256" key="4">
    <source>
        <dbReference type="ARBA" id="ARBA00023163"/>
    </source>
</evidence>
<keyword evidence="2" id="KW-0805">Transcription regulation</keyword>
<dbReference type="CDD" id="cd00130">
    <property type="entry name" value="PAS"/>
    <property type="match status" value="1"/>
</dbReference>
<dbReference type="EMBL" id="FXAH01000005">
    <property type="protein sequence ID" value="SMF34036.1"/>
    <property type="molecule type" value="Genomic_DNA"/>
</dbReference>
<dbReference type="STRING" id="28094.SAMN06295900_105415"/>
<comment type="similarity">
    <text evidence="1">Belongs to the sigma-70 factor family. ECF subfamily.</text>
</comment>
<dbReference type="NCBIfam" id="TIGR00229">
    <property type="entry name" value="sensory_box"/>
    <property type="match status" value="1"/>
</dbReference>
<protein>
    <submittedName>
        <fullName evidence="8">RNA polymerase sigma factor, sigma-70 family</fullName>
    </submittedName>
</protein>
<feature type="domain" description="RNA polymerase sigma factor 70 region 4 type 2" evidence="6">
    <location>
        <begin position="368"/>
        <end position="418"/>
    </location>
</feature>
<dbReference type="SUPFAM" id="SSF88946">
    <property type="entry name" value="Sigma2 domain of RNA polymerase sigma factors"/>
    <property type="match status" value="1"/>
</dbReference>
<dbReference type="SUPFAM" id="SSF55785">
    <property type="entry name" value="PYP-like sensor domain (PAS domain)"/>
    <property type="match status" value="1"/>
</dbReference>
<reference evidence="9" key="1">
    <citation type="submission" date="2017-04" db="EMBL/GenBank/DDBJ databases">
        <authorList>
            <person name="Varghese N."/>
            <person name="Submissions S."/>
        </authorList>
    </citation>
    <scope>NUCLEOTIDE SEQUENCE [LARGE SCALE GENOMIC DNA]</scope>
    <source>
        <strain evidence="9">Ballard 720</strain>
    </source>
</reference>
<keyword evidence="9" id="KW-1185">Reference proteome</keyword>
<dbReference type="GO" id="GO:0003677">
    <property type="term" value="F:DNA binding"/>
    <property type="evidence" value="ECO:0007669"/>
    <property type="project" value="InterPro"/>
</dbReference>
<dbReference type="RefSeq" id="WP_158243546.1">
    <property type="nucleotide sequence ID" value="NZ_BSQD01000004.1"/>
</dbReference>
<accession>A0A1X7EHR0</accession>
<dbReference type="Pfam" id="PF08281">
    <property type="entry name" value="Sigma70_r4_2"/>
    <property type="match status" value="1"/>
</dbReference>
<dbReference type="SUPFAM" id="SSF88659">
    <property type="entry name" value="Sigma3 and sigma4 domains of RNA polymerase sigma factors"/>
    <property type="match status" value="1"/>
</dbReference>
<dbReference type="Gene3D" id="1.10.1740.10">
    <property type="match status" value="1"/>
</dbReference>
<evidence type="ECO:0000313" key="9">
    <source>
        <dbReference type="Proteomes" id="UP000192911"/>
    </source>
</evidence>
<gene>
    <name evidence="8" type="ORF">SAMN06295900_105415</name>
</gene>
<dbReference type="InterPro" id="IPR035965">
    <property type="entry name" value="PAS-like_dom_sf"/>
</dbReference>
<evidence type="ECO:0000313" key="8">
    <source>
        <dbReference type="EMBL" id="SMF34036.1"/>
    </source>
</evidence>
<dbReference type="Pfam" id="PF08448">
    <property type="entry name" value="PAS_4"/>
    <property type="match status" value="1"/>
</dbReference>
<feature type="domain" description="PAS fold-4" evidence="7">
    <location>
        <begin position="117"/>
        <end position="221"/>
    </location>
</feature>
<dbReference type="GeneID" id="95553502"/>
<proteinExistence type="inferred from homology"/>